<reference evidence="1" key="1">
    <citation type="submission" date="2014-05" db="EMBL/GenBank/DDBJ databases">
        <authorList>
            <person name="Chronopoulou M."/>
        </authorList>
    </citation>
    <scope>NUCLEOTIDE SEQUENCE</scope>
    <source>
        <tissue evidence="1">Whole organism</tissue>
    </source>
</reference>
<dbReference type="AlphaFoldDB" id="A0A0K2ULI5"/>
<evidence type="ECO:0000313" key="1">
    <source>
        <dbReference type="EMBL" id="CDW38742.1"/>
    </source>
</evidence>
<name>A0A0K2ULI5_LEPSM</name>
<accession>A0A0K2ULI5</accession>
<proteinExistence type="predicted"/>
<organism evidence="1">
    <name type="scientific">Lepeophtheirus salmonis</name>
    <name type="common">Salmon louse</name>
    <name type="synonym">Caligus salmonis</name>
    <dbReference type="NCBI Taxonomy" id="72036"/>
    <lineage>
        <taxon>Eukaryota</taxon>
        <taxon>Metazoa</taxon>
        <taxon>Ecdysozoa</taxon>
        <taxon>Arthropoda</taxon>
        <taxon>Crustacea</taxon>
        <taxon>Multicrustacea</taxon>
        <taxon>Hexanauplia</taxon>
        <taxon>Copepoda</taxon>
        <taxon>Siphonostomatoida</taxon>
        <taxon>Caligidae</taxon>
        <taxon>Lepeophtheirus</taxon>
    </lineage>
</organism>
<dbReference type="EMBL" id="HACA01021381">
    <property type="protein sequence ID" value="CDW38742.1"/>
    <property type="molecule type" value="Transcribed_RNA"/>
</dbReference>
<sequence length="26" mass="3028">MKFNTNSNCSLGFSKFKPTFTQFEHS</sequence>
<protein>
    <submittedName>
        <fullName evidence="1">Uncharacterized protein</fullName>
    </submittedName>
</protein>